<keyword evidence="5" id="KW-1185">Reference proteome</keyword>
<dbReference type="Pfam" id="PF01551">
    <property type="entry name" value="Peptidase_M23"/>
    <property type="match status" value="1"/>
</dbReference>
<feature type="transmembrane region" description="Helical" evidence="2">
    <location>
        <begin position="31"/>
        <end position="50"/>
    </location>
</feature>
<accession>A0A7Z2VQD2</accession>
<dbReference type="KEGG" id="cheb:HH215_31220"/>
<feature type="domain" description="M23ase beta-sheet core" evidence="3">
    <location>
        <begin position="228"/>
        <end position="322"/>
    </location>
</feature>
<evidence type="ECO:0000259" key="3">
    <source>
        <dbReference type="Pfam" id="PF01551"/>
    </source>
</evidence>
<evidence type="ECO:0000256" key="2">
    <source>
        <dbReference type="SAM" id="Phobius"/>
    </source>
</evidence>
<dbReference type="PANTHER" id="PTHR21666">
    <property type="entry name" value="PEPTIDASE-RELATED"/>
    <property type="match status" value="1"/>
</dbReference>
<dbReference type="Gene3D" id="2.70.70.10">
    <property type="entry name" value="Glucose Permease (Domain IIA)"/>
    <property type="match status" value="1"/>
</dbReference>
<dbReference type="EMBL" id="CP051680">
    <property type="protein sequence ID" value="QJD87209.1"/>
    <property type="molecule type" value="Genomic_DNA"/>
</dbReference>
<name>A0A7Z2VQD2_9BACL</name>
<dbReference type="InterPro" id="IPR011055">
    <property type="entry name" value="Dup_hybrid_motif"/>
</dbReference>
<dbReference type="PANTHER" id="PTHR21666:SF270">
    <property type="entry name" value="MUREIN HYDROLASE ACTIVATOR ENVC"/>
    <property type="match status" value="1"/>
</dbReference>
<keyword evidence="1" id="KW-0175">Coiled coil</keyword>
<dbReference type="GO" id="GO:0004222">
    <property type="term" value="F:metalloendopeptidase activity"/>
    <property type="evidence" value="ECO:0007669"/>
    <property type="project" value="TreeGrafter"/>
</dbReference>
<keyword evidence="2" id="KW-0812">Transmembrane</keyword>
<dbReference type="InterPro" id="IPR016047">
    <property type="entry name" value="M23ase_b-sheet_dom"/>
</dbReference>
<dbReference type="RefSeq" id="WP_169283455.1">
    <property type="nucleotide sequence ID" value="NZ_CP051680.1"/>
</dbReference>
<sequence>MGHRTRKSKWSLLLIRDADRRVKQFRVSGRTVVFLPVTAALAVAGGFAFLELKATTRIHELELRLAMESAEHDRTLTGKSAEVLTLKQELLQLDEQTDRLQSRMNELNELEGKLRRFIGKYGDGTGASSSNPNIADSPPHSEVAVSAFADSNPDDRLSAAAMESTIADFTELSAMLDELAISMEANLRKAEQKRAEMDAIPSEWPTVSRRLTSGFGYRSDPFTRKSTFHAGVDITGDIGDPIYAAGDGTVKEAGFNRTRGNYIIIAHRNGLESWYMHLSFIGVTVGQQLQRGDLIGKMGNSGRSTGPHLHFQIVSSEEPVNPLPYLRQVKED</sequence>
<feature type="coiled-coil region" evidence="1">
    <location>
        <begin position="83"/>
        <end position="113"/>
    </location>
</feature>
<organism evidence="4 5">
    <name type="scientific">Cohnella herbarum</name>
    <dbReference type="NCBI Taxonomy" id="2728023"/>
    <lineage>
        <taxon>Bacteria</taxon>
        <taxon>Bacillati</taxon>
        <taxon>Bacillota</taxon>
        <taxon>Bacilli</taxon>
        <taxon>Bacillales</taxon>
        <taxon>Paenibacillaceae</taxon>
        <taxon>Cohnella</taxon>
    </lineage>
</organism>
<dbReference type="CDD" id="cd12797">
    <property type="entry name" value="M23_peptidase"/>
    <property type="match status" value="1"/>
</dbReference>
<keyword evidence="2" id="KW-0472">Membrane</keyword>
<dbReference type="Proteomes" id="UP000502248">
    <property type="component" value="Chromosome"/>
</dbReference>
<dbReference type="InterPro" id="IPR050570">
    <property type="entry name" value="Cell_wall_metabolism_enzyme"/>
</dbReference>
<evidence type="ECO:0000313" key="4">
    <source>
        <dbReference type="EMBL" id="QJD87209.1"/>
    </source>
</evidence>
<evidence type="ECO:0000256" key="1">
    <source>
        <dbReference type="SAM" id="Coils"/>
    </source>
</evidence>
<reference evidence="4 5" key="1">
    <citation type="submission" date="2020-04" db="EMBL/GenBank/DDBJ databases">
        <title>Genome sequencing of novel species.</title>
        <authorList>
            <person name="Heo J."/>
            <person name="Kim S.-J."/>
            <person name="Kim J.-S."/>
            <person name="Hong S.-B."/>
            <person name="Kwon S.-W."/>
        </authorList>
    </citation>
    <scope>NUCLEOTIDE SEQUENCE [LARGE SCALE GENOMIC DNA]</scope>
    <source>
        <strain evidence="4 5">MFER-1</strain>
    </source>
</reference>
<dbReference type="AlphaFoldDB" id="A0A7Z2VQD2"/>
<gene>
    <name evidence="4" type="ORF">HH215_31220</name>
</gene>
<protein>
    <submittedName>
        <fullName evidence="4">M23 family metallopeptidase</fullName>
    </submittedName>
</protein>
<evidence type="ECO:0000313" key="5">
    <source>
        <dbReference type="Proteomes" id="UP000502248"/>
    </source>
</evidence>
<dbReference type="SUPFAM" id="SSF51261">
    <property type="entry name" value="Duplicated hybrid motif"/>
    <property type="match status" value="1"/>
</dbReference>
<keyword evidence="2" id="KW-1133">Transmembrane helix</keyword>
<proteinExistence type="predicted"/>